<dbReference type="AlphaFoldDB" id="A0A1H7XPS1"/>
<sequence length="79" mass="9222">MLLKLAAEQRDYVKITFNTDRFVAEMGEDNPVVREYLSVQEMLQEFEENGIESADFDTQSHEIYKKLLERAYSLGEVLS</sequence>
<protein>
    <submittedName>
        <fullName evidence="1">Uncharacterized protein</fullName>
    </submittedName>
</protein>
<name>A0A1H7XPS1_9BACT</name>
<gene>
    <name evidence="1" type="ORF">SAMN04489760_111100</name>
</gene>
<organism evidence="1 2">
    <name type="scientific">Syntrophus gentianae</name>
    <dbReference type="NCBI Taxonomy" id="43775"/>
    <lineage>
        <taxon>Bacteria</taxon>
        <taxon>Pseudomonadati</taxon>
        <taxon>Thermodesulfobacteriota</taxon>
        <taxon>Syntrophia</taxon>
        <taxon>Syntrophales</taxon>
        <taxon>Syntrophaceae</taxon>
        <taxon>Syntrophus</taxon>
    </lineage>
</organism>
<reference evidence="1 2" key="1">
    <citation type="submission" date="2016-10" db="EMBL/GenBank/DDBJ databases">
        <authorList>
            <person name="de Groot N.N."/>
        </authorList>
    </citation>
    <scope>NUCLEOTIDE SEQUENCE [LARGE SCALE GENOMIC DNA]</scope>
    <source>
        <strain evidence="1 2">DSM 8423</strain>
    </source>
</reference>
<keyword evidence="2" id="KW-1185">Reference proteome</keyword>
<dbReference type="Proteomes" id="UP000198744">
    <property type="component" value="Unassembled WGS sequence"/>
</dbReference>
<evidence type="ECO:0000313" key="2">
    <source>
        <dbReference type="Proteomes" id="UP000198744"/>
    </source>
</evidence>
<accession>A0A1H7XPS1</accession>
<dbReference type="EMBL" id="FOBS01000011">
    <property type="protein sequence ID" value="SEM35731.1"/>
    <property type="molecule type" value="Genomic_DNA"/>
</dbReference>
<proteinExistence type="predicted"/>
<evidence type="ECO:0000313" key="1">
    <source>
        <dbReference type="EMBL" id="SEM35731.1"/>
    </source>
</evidence>